<accession>A0A1I7XGC7</accession>
<name>A0A1I7XGC7_HETBA</name>
<protein>
    <submittedName>
        <fullName evidence="2">Uncharacterized protein</fullName>
    </submittedName>
</protein>
<reference evidence="2" key="1">
    <citation type="submission" date="2016-11" db="UniProtKB">
        <authorList>
            <consortium name="WormBaseParasite"/>
        </authorList>
    </citation>
    <scope>IDENTIFICATION</scope>
</reference>
<evidence type="ECO:0000313" key="1">
    <source>
        <dbReference type="Proteomes" id="UP000095283"/>
    </source>
</evidence>
<organism evidence="1 2">
    <name type="scientific">Heterorhabditis bacteriophora</name>
    <name type="common">Entomopathogenic nematode worm</name>
    <dbReference type="NCBI Taxonomy" id="37862"/>
    <lineage>
        <taxon>Eukaryota</taxon>
        <taxon>Metazoa</taxon>
        <taxon>Ecdysozoa</taxon>
        <taxon>Nematoda</taxon>
        <taxon>Chromadorea</taxon>
        <taxon>Rhabditida</taxon>
        <taxon>Rhabditina</taxon>
        <taxon>Rhabditomorpha</taxon>
        <taxon>Strongyloidea</taxon>
        <taxon>Heterorhabditidae</taxon>
        <taxon>Heterorhabditis</taxon>
    </lineage>
</organism>
<dbReference type="AlphaFoldDB" id="A0A1I7XGC7"/>
<evidence type="ECO:0000313" key="2">
    <source>
        <dbReference type="WBParaSite" id="Hba_16565"/>
    </source>
</evidence>
<proteinExistence type="predicted"/>
<dbReference type="WBParaSite" id="Hba_16565">
    <property type="protein sequence ID" value="Hba_16565"/>
    <property type="gene ID" value="Hba_16565"/>
</dbReference>
<keyword evidence="1" id="KW-1185">Reference proteome</keyword>
<sequence>MNSKNGLFSKKIADQLSAMQKNIKKILKILGKVADGKLCLFCEQENNTTERCGLFIGRNISVLDNVKYVQDTSGATMKWTTSCAAQAHAAVAEETITTLCTTKGQGTPTAAQRNEKECEHHKDIPIDRIHLHHCRPFSYAAAYFL</sequence>
<dbReference type="Proteomes" id="UP000095283">
    <property type="component" value="Unplaced"/>
</dbReference>